<dbReference type="AlphaFoldDB" id="A0AAE0SML8"/>
<keyword evidence="1" id="KW-0479">Metal-binding</keyword>
<dbReference type="PANTHER" id="PTHR23336:SF76">
    <property type="entry name" value="MORC S5 DOMAIN-CONTAINING PROTEIN"/>
    <property type="match status" value="1"/>
</dbReference>
<organism evidence="7 8">
    <name type="scientific">Potamilus streckersoni</name>
    <dbReference type="NCBI Taxonomy" id="2493646"/>
    <lineage>
        <taxon>Eukaryota</taxon>
        <taxon>Metazoa</taxon>
        <taxon>Spiralia</taxon>
        <taxon>Lophotrochozoa</taxon>
        <taxon>Mollusca</taxon>
        <taxon>Bivalvia</taxon>
        <taxon>Autobranchia</taxon>
        <taxon>Heteroconchia</taxon>
        <taxon>Palaeoheterodonta</taxon>
        <taxon>Unionida</taxon>
        <taxon>Unionoidea</taxon>
        <taxon>Unionidae</taxon>
        <taxon>Ambleminae</taxon>
        <taxon>Lampsilini</taxon>
        <taxon>Potamilus</taxon>
    </lineage>
</organism>
<evidence type="ECO:0000256" key="5">
    <source>
        <dbReference type="SAM" id="MobiDB-lite"/>
    </source>
</evidence>
<dbReference type="EMBL" id="JAEAOA010001789">
    <property type="protein sequence ID" value="KAK3594491.1"/>
    <property type="molecule type" value="Genomic_DNA"/>
</dbReference>
<feature type="compositionally biased region" description="Polar residues" evidence="5">
    <location>
        <begin position="299"/>
        <end position="312"/>
    </location>
</feature>
<evidence type="ECO:0000313" key="8">
    <source>
        <dbReference type="Proteomes" id="UP001195483"/>
    </source>
</evidence>
<comment type="caution">
    <text evidence="7">The sequence shown here is derived from an EMBL/GenBank/DDBJ whole genome shotgun (WGS) entry which is preliminary data.</text>
</comment>
<feature type="region of interest" description="Disordered" evidence="5">
    <location>
        <begin position="440"/>
        <end position="466"/>
    </location>
</feature>
<keyword evidence="3" id="KW-0862">Zinc</keyword>
<dbReference type="GO" id="GO:0008270">
    <property type="term" value="F:zinc ion binding"/>
    <property type="evidence" value="ECO:0007669"/>
    <property type="project" value="UniProtKB-KW"/>
</dbReference>
<dbReference type="Proteomes" id="UP001195483">
    <property type="component" value="Unassembled WGS sequence"/>
</dbReference>
<gene>
    <name evidence="7" type="ORF">CHS0354_030011</name>
</gene>
<dbReference type="Pfam" id="PF07496">
    <property type="entry name" value="zf-CW"/>
    <property type="match status" value="1"/>
</dbReference>
<keyword evidence="4" id="KW-0175">Coiled coil</keyword>
<name>A0AAE0SML8_9BIVA</name>
<evidence type="ECO:0000259" key="6">
    <source>
        <dbReference type="PROSITE" id="PS51050"/>
    </source>
</evidence>
<proteinExistence type="predicted"/>
<feature type="region of interest" description="Disordered" evidence="5">
    <location>
        <begin position="298"/>
        <end position="319"/>
    </location>
</feature>
<sequence>MTSEKLELDFTSDPFDIRNPETHIIDLTSINRPIIQYQPEYRRSLREYCSILYLKPRMKIVIRGKKVKTKLMSKSLSQTEMDVYKPTWLDKPIHITFGFTSSKNPEDYGIMMYHKNRLIKAFEKVGYQKQATALGVGVIGVVEANFLEPIHNKQDFSRTERYSAFITNVSTKLNDYWNEKTSGGSTQNRTEAQVKLPDWTWAQCDNCLKWRRLPTGLNAGGLPDKWYCRMNPDASFNRCDVEEEPEDDDEALQQPTYKKTFKKKLEEKKRAEEYEKMRKLQAKEQELKQREDALKRKSIQLSEEVSSSQDSGLGQKRPTVGDLDIAKKRLDVYKERLIEQQKIIMNLERQKKVIEEQSHDMLQMAEQLKLSNINTNNLIENVNLLAGTSSATVSSSSSVKRKTSGKDRPTKMFIKTEDGDTVTVIQNEVDEDDNVIDLTSDREVEEEDVEEEKQASNLNTSQKDVKPNVKGLDQAIKESKPVVELAHKTAQTVPVVIRLATRDEIDLEKLSPLEKRQHLVAKYREVCELQKKLEETNTRFKSLQGNICNLLKIIVPDFDYGQPDDIENVILDFIRVNGETDSKS</sequence>
<dbReference type="PANTHER" id="PTHR23336">
    <property type="entry name" value="ZINC FINGER CW-TYPE COILED-COIL DOMAIN PROTEIN 3"/>
    <property type="match status" value="1"/>
</dbReference>
<reference evidence="7" key="3">
    <citation type="submission" date="2023-05" db="EMBL/GenBank/DDBJ databases">
        <authorList>
            <person name="Smith C.H."/>
        </authorList>
    </citation>
    <scope>NUCLEOTIDE SEQUENCE</scope>
    <source>
        <strain evidence="7">CHS0354</strain>
        <tissue evidence="7">Mantle</tissue>
    </source>
</reference>
<feature type="domain" description="CW-type" evidence="6">
    <location>
        <begin position="193"/>
        <end position="247"/>
    </location>
</feature>
<evidence type="ECO:0000313" key="7">
    <source>
        <dbReference type="EMBL" id="KAK3594491.1"/>
    </source>
</evidence>
<protein>
    <recommendedName>
        <fullName evidence="6">CW-type domain-containing protein</fullName>
    </recommendedName>
</protein>
<dbReference type="GO" id="GO:0016887">
    <property type="term" value="F:ATP hydrolysis activity"/>
    <property type="evidence" value="ECO:0007669"/>
    <property type="project" value="InterPro"/>
</dbReference>
<feature type="coiled-coil region" evidence="4">
    <location>
        <begin position="330"/>
        <end position="364"/>
    </location>
</feature>
<dbReference type="GO" id="GO:0005634">
    <property type="term" value="C:nucleus"/>
    <property type="evidence" value="ECO:0007669"/>
    <property type="project" value="TreeGrafter"/>
</dbReference>
<dbReference type="PROSITE" id="PS51050">
    <property type="entry name" value="ZF_CW"/>
    <property type="match status" value="1"/>
</dbReference>
<evidence type="ECO:0000256" key="2">
    <source>
        <dbReference type="ARBA" id="ARBA00022771"/>
    </source>
</evidence>
<reference evidence="7" key="1">
    <citation type="journal article" date="2021" name="Genome Biol. Evol.">
        <title>A High-Quality Reference Genome for a Parasitic Bivalve with Doubly Uniparental Inheritance (Bivalvia: Unionida).</title>
        <authorList>
            <person name="Smith C.H."/>
        </authorList>
    </citation>
    <scope>NUCLEOTIDE SEQUENCE</scope>
    <source>
        <strain evidence="7">CHS0354</strain>
    </source>
</reference>
<dbReference type="Pfam" id="PF17942">
    <property type="entry name" value="Morc6_S5"/>
    <property type="match status" value="1"/>
</dbReference>
<dbReference type="InterPro" id="IPR011124">
    <property type="entry name" value="Znf_CW"/>
</dbReference>
<evidence type="ECO:0000256" key="4">
    <source>
        <dbReference type="SAM" id="Coils"/>
    </source>
</evidence>
<feature type="region of interest" description="Disordered" evidence="5">
    <location>
        <begin position="390"/>
        <end position="411"/>
    </location>
</feature>
<keyword evidence="2" id="KW-0863">Zinc-finger</keyword>
<keyword evidence="8" id="KW-1185">Reference proteome</keyword>
<reference evidence="7" key="2">
    <citation type="journal article" date="2021" name="Genome Biol. Evol.">
        <title>Developing a high-quality reference genome for a parasitic bivalve with doubly uniparental inheritance (Bivalvia: Unionida).</title>
        <authorList>
            <person name="Smith C.H."/>
        </authorList>
    </citation>
    <scope>NUCLEOTIDE SEQUENCE</scope>
    <source>
        <strain evidence="7">CHS0354</strain>
        <tissue evidence="7">Mantle</tissue>
    </source>
</reference>
<evidence type="ECO:0000256" key="3">
    <source>
        <dbReference type="ARBA" id="ARBA00022833"/>
    </source>
</evidence>
<accession>A0AAE0SML8</accession>
<evidence type="ECO:0000256" key="1">
    <source>
        <dbReference type="ARBA" id="ARBA00022723"/>
    </source>
</evidence>
<dbReference type="InterPro" id="IPR041006">
    <property type="entry name" value="Morc_S5"/>
</dbReference>
<dbReference type="InterPro" id="IPR045261">
    <property type="entry name" value="MORC_ATPase"/>
</dbReference>
<dbReference type="Gene3D" id="3.30.40.100">
    <property type="match status" value="1"/>
</dbReference>